<dbReference type="Gene3D" id="3.30.450.90">
    <property type="match status" value="1"/>
</dbReference>
<dbReference type="PROSITE" id="PS00662">
    <property type="entry name" value="T2SP_E"/>
    <property type="match status" value="1"/>
</dbReference>
<dbReference type="Gene3D" id="3.40.50.300">
    <property type="entry name" value="P-loop containing nucleotide triphosphate hydrolases"/>
    <property type="match status" value="1"/>
</dbReference>
<dbReference type="SMART" id="SM00382">
    <property type="entry name" value="AAA"/>
    <property type="match status" value="1"/>
</dbReference>
<dbReference type="GO" id="GO:0005524">
    <property type="term" value="F:ATP binding"/>
    <property type="evidence" value="ECO:0007669"/>
    <property type="project" value="UniProtKB-KW"/>
</dbReference>
<dbReference type="SUPFAM" id="SSF160246">
    <property type="entry name" value="EspE N-terminal domain-like"/>
    <property type="match status" value="1"/>
</dbReference>
<organism evidence="4">
    <name type="scientific">freshwater metagenome</name>
    <dbReference type="NCBI Taxonomy" id="449393"/>
    <lineage>
        <taxon>unclassified sequences</taxon>
        <taxon>metagenomes</taxon>
        <taxon>ecological metagenomes</taxon>
    </lineage>
</organism>
<dbReference type="InterPro" id="IPR037257">
    <property type="entry name" value="T2SS_E_N_sf"/>
</dbReference>
<dbReference type="PANTHER" id="PTHR30258">
    <property type="entry name" value="TYPE II SECRETION SYSTEM PROTEIN GSPE-RELATED"/>
    <property type="match status" value="1"/>
</dbReference>
<evidence type="ECO:0000313" key="4">
    <source>
        <dbReference type="EMBL" id="CAB4893299.1"/>
    </source>
</evidence>
<evidence type="ECO:0000256" key="1">
    <source>
        <dbReference type="ARBA" id="ARBA00022741"/>
    </source>
</evidence>
<dbReference type="InterPro" id="IPR001482">
    <property type="entry name" value="T2SS/T4SS_dom"/>
</dbReference>
<keyword evidence="2" id="KW-0067">ATP-binding</keyword>
<dbReference type="Pfam" id="PF05157">
    <property type="entry name" value="MshEN"/>
    <property type="match status" value="1"/>
</dbReference>
<dbReference type="PANTHER" id="PTHR30258:SF2">
    <property type="entry name" value="COMG OPERON PROTEIN 1"/>
    <property type="match status" value="1"/>
</dbReference>
<dbReference type="GO" id="GO:0005886">
    <property type="term" value="C:plasma membrane"/>
    <property type="evidence" value="ECO:0007669"/>
    <property type="project" value="TreeGrafter"/>
</dbReference>
<evidence type="ECO:0000256" key="2">
    <source>
        <dbReference type="ARBA" id="ARBA00022840"/>
    </source>
</evidence>
<keyword evidence="1" id="KW-0547">Nucleotide-binding</keyword>
<dbReference type="SUPFAM" id="SSF52540">
    <property type="entry name" value="P-loop containing nucleoside triphosphate hydrolases"/>
    <property type="match status" value="1"/>
</dbReference>
<feature type="domain" description="Bacterial type II secretion system protein E" evidence="3">
    <location>
        <begin position="386"/>
        <end position="400"/>
    </location>
</feature>
<protein>
    <submittedName>
        <fullName evidence="4">Unannotated protein</fullName>
    </submittedName>
</protein>
<dbReference type="EMBL" id="CAFBLP010000125">
    <property type="protein sequence ID" value="CAB4893299.1"/>
    <property type="molecule type" value="Genomic_DNA"/>
</dbReference>
<dbReference type="InterPro" id="IPR027417">
    <property type="entry name" value="P-loop_NTPase"/>
</dbReference>
<dbReference type="InterPro" id="IPR003593">
    <property type="entry name" value="AAA+_ATPase"/>
</dbReference>
<gene>
    <name evidence="4" type="ORF">UFOPK3376_03007</name>
</gene>
<dbReference type="InterPro" id="IPR007831">
    <property type="entry name" value="T2SS_GspE_N"/>
</dbReference>
<proteinExistence type="predicted"/>
<accession>A0A6J7FLQ5</accession>
<evidence type="ECO:0000259" key="3">
    <source>
        <dbReference type="PROSITE" id="PS00662"/>
    </source>
</evidence>
<dbReference type="AlphaFoldDB" id="A0A6J7FLQ5"/>
<sequence>MSITNLDELPQLSQALDVIARSRPDLVHALHNLRAAAENGWQRGVRPIRSIVDAGLDIAQLELCIWTLQGFDYMAELPELVSPDLLGRIPPHEAVDLGVFPVGRADDTVTVAVVDPLDTELMTEIRSRFPEYTVEIVVTNRPALEAAANNQEDAELADDFVDEEALARAAQLRAMQDQLTSTGRVAELADVLIELAIMSGASDIHIEPDGDRCQIRFRLDGMLTAAGSHPAAYCQTLVNRIKIMAQLDVGDRRTPQDGRATAIYGGRTVDLRVVTIPSAWGPESCVIRLLDQSRVRARFSALGFSRHNTAQFDKLLSLQGGVVLATGPTGSGKTTTLYSALQQMTTPAIKTITVEDPVEYRLPGMLQVQVNRAAEFDFATALRAILRADPDVLLVGEVRDAETARTALGAALTGQVVLASLHAVSAAAAPIRLIDLGIERFMVAAAVRGVINQRLLRRLCRRCRVPYAPRRSQLDDAGWPFARPERLWGARAGGCDACNGTGYRGRAVVAEVIAMDDVLRAAIIDNADPSEIEAIAIRQGMVPIRHDALQLARQGATSLEEISRVIGTR</sequence>
<dbReference type="GO" id="GO:0016887">
    <property type="term" value="F:ATP hydrolysis activity"/>
    <property type="evidence" value="ECO:0007669"/>
    <property type="project" value="TreeGrafter"/>
</dbReference>
<reference evidence="4" key="1">
    <citation type="submission" date="2020-05" db="EMBL/GenBank/DDBJ databases">
        <authorList>
            <person name="Chiriac C."/>
            <person name="Salcher M."/>
            <person name="Ghai R."/>
            <person name="Kavagutti S V."/>
        </authorList>
    </citation>
    <scope>NUCLEOTIDE SEQUENCE</scope>
</reference>
<dbReference type="CDD" id="cd01129">
    <property type="entry name" value="PulE-GspE-like"/>
    <property type="match status" value="1"/>
</dbReference>
<dbReference type="Pfam" id="PF00437">
    <property type="entry name" value="T2SSE"/>
    <property type="match status" value="1"/>
</dbReference>
<name>A0A6J7FLQ5_9ZZZZ</name>
<dbReference type="Gene3D" id="3.30.300.160">
    <property type="entry name" value="Type II secretion system, protein E, N-terminal domain"/>
    <property type="match status" value="1"/>
</dbReference>